<evidence type="ECO:0000256" key="2">
    <source>
        <dbReference type="ARBA" id="ARBA00006375"/>
    </source>
</evidence>
<keyword evidence="6 10" id="KW-1133">Transmembrane helix</keyword>
<dbReference type="AlphaFoldDB" id="S9VLC8"/>
<dbReference type="EMBL" id="LR877157">
    <property type="protein sequence ID" value="CAD2219333.1"/>
    <property type="molecule type" value="Genomic_DNA"/>
</dbReference>
<evidence type="ECO:0000256" key="7">
    <source>
        <dbReference type="ARBA" id="ARBA00023136"/>
    </source>
</evidence>
<keyword evidence="3 9" id="KW-0813">Transport</keyword>
<dbReference type="GO" id="GO:0016020">
    <property type="term" value="C:membrane"/>
    <property type="evidence" value="ECO:0007669"/>
    <property type="project" value="UniProtKB-SubCell"/>
</dbReference>
<keyword evidence="7 8" id="KW-0472">Membrane</keyword>
<dbReference type="GO" id="GO:0006862">
    <property type="term" value="P:nucleotide transport"/>
    <property type="evidence" value="ECO:0007669"/>
    <property type="project" value="InterPro"/>
</dbReference>
<dbReference type="SUPFAM" id="SSF103506">
    <property type="entry name" value="Mitochondrial carrier"/>
    <property type="match status" value="1"/>
</dbReference>
<dbReference type="OrthoDB" id="448427at2759"/>
<comment type="similarity">
    <text evidence="2 9">Belongs to the mitochondrial carrier (TC 2.A.29) family.</text>
</comment>
<dbReference type="Pfam" id="PF00153">
    <property type="entry name" value="Mito_carr"/>
    <property type="match status" value="1"/>
</dbReference>
<feature type="transmembrane region" description="Helical" evidence="10">
    <location>
        <begin position="6"/>
        <end position="27"/>
    </location>
</feature>
<evidence type="ECO:0000256" key="10">
    <source>
        <dbReference type="SAM" id="Phobius"/>
    </source>
</evidence>
<keyword evidence="12" id="KW-1185">Reference proteome</keyword>
<dbReference type="GO" id="GO:0055085">
    <property type="term" value="P:transmembrane transport"/>
    <property type="evidence" value="ECO:0007669"/>
    <property type="project" value="InterPro"/>
</dbReference>
<evidence type="ECO:0000313" key="12">
    <source>
        <dbReference type="Proteomes" id="UP000515908"/>
    </source>
</evidence>
<evidence type="ECO:0000256" key="9">
    <source>
        <dbReference type="RuleBase" id="RU000488"/>
    </source>
</evidence>
<protein>
    <submittedName>
        <fullName evidence="11">Mitochondrial carrier protein, putative</fullName>
    </submittedName>
</protein>
<evidence type="ECO:0000256" key="5">
    <source>
        <dbReference type="ARBA" id="ARBA00022737"/>
    </source>
</evidence>
<keyword evidence="5" id="KW-0677">Repeat</keyword>
<evidence type="ECO:0000256" key="3">
    <source>
        <dbReference type="ARBA" id="ARBA00022448"/>
    </source>
</evidence>
<organism evidence="11 12">
    <name type="scientific">Angomonas deanei</name>
    <dbReference type="NCBI Taxonomy" id="59799"/>
    <lineage>
        <taxon>Eukaryota</taxon>
        <taxon>Discoba</taxon>
        <taxon>Euglenozoa</taxon>
        <taxon>Kinetoplastea</taxon>
        <taxon>Metakinetoplastina</taxon>
        <taxon>Trypanosomatida</taxon>
        <taxon>Trypanosomatidae</taxon>
        <taxon>Strigomonadinae</taxon>
        <taxon>Angomonas</taxon>
    </lineage>
</organism>
<name>S9VLC8_9TRYP</name>
<keyword evidence="4 8" id="KW-0812">Transmembrane</keyword>
<gene>
    <name evidence="11" type="ORF">ADEAN_000683800</name>
</gene>
<evidence type="ECO:0000313" key="11">
    <source>
        <dbReference type="EMBL" id="CAD2219333.1"/>
    </source>
</evidence>
<dbReference type="PANTHER" id="PTHR45683">
    <property type="entry name" value="MITOCHONDRIAL NICOTINAMIDE ADENINE DINUCLEOTIDE TRANSPORTER 1-RELATED-RELATED"/>
    <property type="match status" value="1"/>
</dbReference>
<proteinExistence type="inferred from homology"/>
<dbReference type="InterPro" id="IPR018108">
    <property type="entry name" value="MCP_transmembrane"/>
</dbReference>
<reference evidence="11 12" key="1">
    <citation type="submission" date="2020-08" db="EMBL/GenBank/DDBJ databases">
        <authorList>
            <person name="Newling K."/>
            <person name="Davey J."/>
            <person name="Forrester S."/>
        </authorList>
    </citation>
    <scope>NUCLEOTIDE SEQUENCE [LARGE SCALE GENOMIC DNA]</scope>
    <source>
        <strain evidence="12">Crithidia deanei Carvalho (ATCC PRA-265)</strain>
    </source>
</reference>
<evidence type="ECO:0000256" key="1">
    <source>
        <dbReference type="ARBA" id="ARBA00004141"/>
    </source>
</evidence>
<feature type="repeat" description="Solcar" evidence="8">
    <location>
        <begin position="117"/>
        <end position="203"/>
    </location>
</feature>
<dbReference type="Proteomes" id="UP000515908">
    <property type="component" value="Chromosome 13"/>
</dbReference>
<accession>S9VLC8</accession>
<dbReference type="PROSITE" id="PS50920">
    <property type="entry name" value="SOLCAR"/>
    <property type="match status" value="1"/>
</dbReference>
<sequence>MGTTSIVGLSLIATVLSTYIASPYTYFRKTIVTNYVADIVAPIGGASEEAAEEETAPAVEEGYRYNSPTEAATTIQRKKGWGAFYRGVHAEPLLILCYRGLYVFASVLVPQTWQVGHPYLLSRGLALVADVVTQPLEVVSRRLALTASADETEAPYAGVWDCFQTIRETEGVTALWSGLKFRILMSFMSMTVRILYAITVGEE</sequence>
<dbReference type="InterPro" id="IPR023395">
    <property type="entry name" value="MCP_dom_sf"/>
</dbReference>
<comment type="subcellular location">
    <subcellularLocation>
        <location evidence="1">Membrane</location>
        <topology evidence="1">Multi-pass membrane protein</topology>
    </subcellularLocation>
</comment>
<evidence type="ECO:0000256" key="4">
    <source>
        <dbReference type="ARBA" id="ARBA00022692"/>
    </source>
</evidence>
<dbReference type="InterPro" id="IPR044712">
    <property type="entry name" value="SLC25A32-like"/>
</dbReference>
<evidence type="ECO:0000256" key="6">
    <source>
        <dbReference type="ARBA" id="ARBA00022989"/>
    </source>
</evidence>
<dbReference type="Gene3D" id="1.50.40.10">
    <property type="entry name" value="Mitochondrial carrier domain"/>
    <property type="match status" value="1"/>
</dbReference>
<dbReference type="VEuPathDB" id="TriTrypDB:ADEAN_000683800"/>
<evidence type="ECO:0000256" key="8">
    <source>
        <dbReference type="PROSITE-ProRule" id="PRU00282"/>
    </source>
</evidence>